<organism evidence="1 2">
    <name type="scientific">Demequina litorisediminis</name>
    <dbReference type="NCBI Taxonomy" id="1849022"/>
    <lineage>
        <taxon>Bacteria</taxon>
        <taxon>Bacillati</taxon>
        <taxon>Actinomycetota</taxon>
        <taxon>Actinomycetes</taxon>
        <taxon>Micrococcales</taxon>
        <taxon>Demequinaceae</taxon>
        <taxon>Demequina</taxon>
    </lineage>
</organism>
<dbReference type="EMBL" id="BSUN01000001">
    <property type="protein sequence ID" value="GMA35243.1"/>
    <property type="molecule type" value="Genomic_DNA"/>
</dbReference>
<gene>
    <name evidence="1" type="ORF">GCM10025876_14470</name>
</gene>
<name>A0ABQ6IBL9_9MICO</name>
<dbReference type="Proteomes" id="UP001157125">
    <property type="component" value="Unassembled WGS sequence"/>
</dbReference>
<evidence type="ECO:0008006" key="3">
    <source>
        <dbReference type="Google" id="ProtNLM"/>
    </source>
</evidence>
<keyword evidence="2" id="KW-1185">Reference proteome</keyword>
<evidence type="ECO:0000313" key="2">
    <source>
        <dbReference type="Proteomes" id="UP001157125"/>
    </source>
</evidence>
<reference evidence="2" key="1">
    <citation type="journal article" date="2019" name="Int. J. Syst. Evol. Microbiol.">
        <title>The Global Catalogue of Microorganisms (GCM) 10K type strain sequencing project: providing services to taxonomists for standard genome sequencing and annotation.</title>
        <authorList>
            <consortium name="The Broad Institute Genomics Platform"/>
            <consortium name="The Broad Institute Genome Sequencing Center for Infectious Disease"/>
            <person name="Wu L."/>
            <person name="Ma J."/>
        </authorList>
    </citation>
    <scope>NUCLEOTIDE SEQUENCE [LARGE SCALE GENOMIC DNA]</scope>
    <source>
        <strain evidence="2">NBRC 112299</strain>
    </source>
</reference>
<dbReference type="RefSeq" id="WP_284327856.1">
    <property type="nucleotide sequence ID" value="NZ_BSUN01000001.1"/>
</dbReference>
<evidence type="ECO:0000313" key="1">
    <source>
        <dbReference type="EMBL" id="GMA35243.1"/>
    </source>
</evidence>
<comment type="caution">
    <text evidence="1">The sequence shown here is derived from an EMBL/GenBank/DDBJ whole genome shotgun (WGS) entry which is preliminary data.</text>
</comment>
<protein>
    <recommendedName>
        <fullName evidence="3">DUF4241 domain-containing protein</fullName>
    </recommendedName>
</protein>
<proteinExistence type="predicted"/>
<sequence length="183" mass="19118">MRDETARVGEPLTEVGTGVRLLAPCAATAEALRASGGVLTVVRTDAEPLGFPGELPLEVVVGDEQWGIADEDAEFPEEGSYWTQSAQMVFLDTVTGEVATVFGATVDFATDDNTGWITDAAGVSRDTAVDCGPAPDVDPGTYRVLMATEYGGHPVDVLDTAVGGNLYGYVASWVDVGDVTLTE</sequence>
<accession>A0ABQ6IBL9</accession>